<evidence type="ECO:0000313" key="2">
    <source>
        <dbReference type="EMBL" id="BCD88074.1"/>
    </source>
</evidence>
<protein>
    <recommendedName>
        <fullName evidence="1">Glycoside hydrolase family 19 catalytic domain-containing protein</fullName>
    </recommendedName>
</protein>
<feature type="domain" description="Glycoside hydrolase family 19 catalytic" evidence="1">
    <location>
        <begin position="146"/>
        <end position="198"/>
    </location>
</feature>
<gene>
    <name evidence="2" type="ORF">PSm6_44810</name>
</gene>
<organism evidence="2 3">
    <name type="scientific">Pseudomonas solani</name>
    <dbReference type="NCBI Taxonomy" id="2731552"/>
    <lineage>
        <taxon>Bacteria</taxon>
        <taxon>Pseudomonadati</taxon>
        <taxon>Pseudomonadota</taxon>
        <taxon>Gammaproteobacteria</taxon>
        <taxon>Pseudomonadales</taxon>
        <taxon>Pseudomonadaceae</taxon>
        <taxon>Pseudomonas</taxon>
    </lineage>
</organism>
<proteinExistence type="predicted"/>
<dbReference type="InterPro" id="IPR052354">
    <property type="entry name" value="Cell_Wall_Dynamics_Protein"/>
</dbReference>
<dbReference type="Gene3D" id="1.10.530.10">
    <property type="match status" value="1"/>
</dbReference>
<dbReference type="Pfam" id="PF00182">
    <property type="entry name" value="Glyco_hydro_19"/>
    <property type="match status" value="1"/>
</dbReference>
<accession>A0ABM7LEN6</accession>
<evidence type="ECO:0000259" key="1">
    <source>
        <dbReference type="Pfam" id="PF00182"/>
    </source>
</evidence>
<dbReference type="EMBL" id="AP023081">
    <property type="protein sequence ID" value="BCD88074.1"/>
    <property type="molecule type" value="Genomic_DNA"/>
</dbReference>
<dbReference type="PANTHER" id="PTHR34408">
    <property type="entry name" value="FAMILY PROTEIN, PUTATIVE-RELATED"/>
    <property type="match status" value="1"/>
</dbReference>
<dbReference type="Proteomes" id="UP001064896">
    <property type="component" value="Chromosome"/>
</dbReference>
<name>A0ABM7LEN6_9PSED</name>
<sequence>MAPEGRGRTHHLKPRIPLGFFFLEHDMQITEQQLLQALPNARRRAGVFVSAINRATARFNITSPVRLAAFLAQVGHESGELTRLVENLNYSAQALANTWPARFAEDPQARVKTPNGLAIRLQRQPEAIANAVYGGRMGNGQAVSGDGWRYRGRGLIHLTGKANHEAASADLGVDLVAHPELLEQPEHAAMAAAWFWASRGLNELADQGDFEGITRRINGGLTGLAERRVLWERAKGALS</sequence>
<reference evidence="2" key="1">
    <citation type="submission" date="2020-05" db="EMBL/GenBank/DDBJ databases">
        <title>Complete genome sequence of Pseudomonas sp. Sm006.</title>
        <authorList>
            <person name="Takeuchi K."/>
            <person name="Someya N."/>
        </authorList>
    </citation>
    <scope>NUCLEOTIDE SEQUENCE</scope>
    <source>
        <strain evidence="2">Sm006</strain>
    </source>
</reference>
<dbReference type="InterPro" id="IPR023346">
    <property type="entry name" value="Lysozyme-like_dom_sf"/>
</dbReference>
<keyword evidence="3" id="KW-1185">Reference proteome</keyword>
<evidence type="ECO:0000313" key="3">
    <source>
        <dbReference type="Proteomes" id="UP001064896"/>
    </source>
</evidence>
<dbReference type="InterPro" id="IPR000726">
    <property type="entry name" value="Glyco_hydro_19_cat"/>
</dbReference>
<dbReference type="SUPFAM" id="SSF53955">
    <property type="entry name" value="Lysozyme-like"/>
    <property type="match status" value="1"/>
</dbReference>
<dbReference type="PANTHER" id="PTHR34408:SF1">
    <property type="entry name" value="GLYCOSYL HYDROLASE FAMILY 19 DOMAIN-CONTAINING PROTEIN HI_1415"/>
    <property type="match status" value="1"/>
</dbReference>